<feature type="transmembrane region" description="Helical" evidence="1">
    <location>
        <begin position="16"/>
        <end position="36"/>
    </location>
</feature>
<organism evidence="2">
    <name type="scientific">marine sediment metagenome</name>
    <dbReference type="NCBI Taxonomy" id="412755"/>
    <lineage>
        <taxon>unclassified sequences</taxon>
        <taxon>metagenomes</taxon>
        <taxon>ecological metagenomes</taxon>
    </lineage>
</organism>
<evidence type="ECO:0000313" key="2">
    <source>
        <dbReference type="EMBL" id="GAG09399.1"/>
    </source>
</evidence>
<reference evidence="2" key="1">
    <citation type="journal article" date="2014" name="Front. Microbiol.">
        <title>High frequency of phylogenetically diverse reductive dehalogenase-homologous genes in deep subseafloor sedimentary metagenomes.</title>
        <authorList>
            <person name="Kawai M."/>
            <person name="Futagami T."/>
            <person name="Toyoda A."/>
            <person name="Takaki Y."/>
            <person name="Nishi S."/>
            <person name="Hori S."/>
            <person name="Arai W."/>
            <person name="Tsubouchi T."/>
            <person name="Morono Y."/>
            <person name="Uchiyama I."/>
            <person name="Ito T."/>
            <person name="Fujiyama A."/>
            <person name="Inagaki F."/>
            <person name="Takami H."/>
        </authorList>
    </citation>
    <scope>NUCLEOTIDE SEQUENCE</scope>
    <source>
        <strain evidence="2">Expedition CK06-06</strain>
    </source>
</reference>
<accession>X0UU64</accession>
<proteinExistence type="predicted"/>
<sequence length="74" mass="8400">MNRRMVSNKRSGSVTFWAWTASVVVHLVVLTVFGVARFSQLKAQDRQQPVPTARVSWVKKLIETVPIVPKPKIK</sequence>
<feature type="non-terminal residue" evidence="2">
    <location>
        <position position="74"/>
    </location>
</feature>
<protein>
    <submittedName>
        <fullName evidence="2">Uncharacterized protein</fullName>
    </submittedName>
</protein>
<name>X0UU64_9ZZZZ</name>
<keyword evidence="1" id="KW-0472">Membrane</keyword>
<gene>
    <name evidence="2" type="ORF">S01H1_46623</name>
</gene>
<comment type="caution">
    <text evidence="2">The sequence shown here is derived from an EMBL/GenBank/DDBJ whole genome shotgun (WGS) entry which is preliminary data.</text>
</comment>
<dbReference type="AlphaFoldDB" id="X0UU64"/>
<evidence type="ECO:0000256" key="1">
    <source>
        <dbReference type="SAM" id="Phobius"/>
    </source>
</evidence>
<dbReference type="EMBL" id="BARS01029859">
    <property type="protein sequence ID" value="GAG09399.1"/>
    <property type="molecule type" value="Genomic_DNA"/>
</dbReference>
<keyword evidence="1" id="KW-1133">Transmembrane helix</keyword>
<keyword evidence="1" id="KW-0812">Transmembrane</keyword>